<feature type="compositionally biased region" description="Low complexity" evidence="1">
    <location>
        <begin position="50"/>
        <end position="62"/>
    </location>
</feature>
<organism evidence="2 3">
    <name type="scientific">Lentinus tigrinus ALCF2SS1-6</name>
    <dbReference type="NCBI Taxonomy" id="1328759"/>
    <lineage>
        <taxon>Eukaryota</taxon>
        <taxon>Fungi</taxon>
        <taxon>Dikarya</taxon>
        <taxon>Basidiomycota</taxon>
        <taxon>Agaricomycotina</taxon>
        <taxon>Agaricomycetes</taxon>
        <taxon>Polyporales</taxon>
        <taxon>Polyporaceae</taxon>
        <taxon>Lentinus</taxon>
    </lineage>
</organism>
<proteinExistence type="predicted"/>
<keyword evidence="3" id="KW-1185">Reference proteome</keyword>
<name>A0A5C2RM87_9APHY</name>
<dbReference type="EMBL" id="ML122506">
    <property type="protein sequence ID" value="RPD52029.1"/>
    <property type="molecule type" value="Genomic_DNA"/>
</dbReference>
<evidence type="ECO:0000256" key="1">
    <source>
        <dbReference type="SAM" id="MobiDB-lite"/>
    </source>
</evidence>
<sequence length="106" mass="10868">MPAAKTTRTRTPSAKAASAAKVTPPNGGRSKVGKPTPAKATPARARKAAAAKPAPKTKTAAKGGRGVRGKKAISPEFVDSEAEEGEEDADEVGDEESIEERTAEDI</sequence>
<feature type="compositionally biased region" description="Low complexity" evidence="1">
    <location>
        <begin position="34"/>
        <end position="43"/>
    </location>
</feature>
<dbReference type="AlphaFoldDB" id="A0A5C2RM87"/>
<accession>A0A5C2RM87</accession>
<feature type="region of interest" description="Disordered" evidence="1">
    <location>
        <begin position="1"/>
        <end position="106"/>
    </location>
</feature>
<evidence type="ECO:0000313" key="2">
    <source>
        <dbReference type="EMBL" id="RPD52029.1"/>
    </source>
</evidence>
<gene>
    <name evidence="2" type="ORF">L227DRAFT_568868</name>
</gene>
<feature type="compositionally biased region" description="Acidic residues" evidence="1">
    <location>
        <begin position="78"/>
        <end position="98"/>
    </location>
</feature>
<evidence type="ECO:0000313" key="3">
    <source>
        <dbReference type="Proteomes" id="UP000313359"/>
    </source>
</evidence>
<feature type="non-terminal residue" evidence="2">
    <location>
        <position position="106"/>
    </location>
</feature>
<protein>
    <submittedName>
        <fullName evidence="2">Uncharacterized protein</fullName>
    </submittedName>
</protein>
<dbReference type="Proteomes" id="UP000313359">
    <property type="component" value="Unassembled WGS sequence"/>
</dbReference>
<reference evidence="2" key="1">
    <citation type="journal article" date="2018" name="Genome Biol. Evol.">
        <title>Genomics and development of Lentinus tigrinus, a white-rot wood-decaying mushroom with dimorphic fruiting bodies.</title>
        <authorList>
            <person name="Wu B."/>
            <person name="Xu Z."/>
            <person name="Knudson A."/>
            <person name="Carlson A."/>
            <person name="Chen N."/>
            <person name="Kovaka S."/>
            <person name="LaButti K."/>
            <person name="Lipzen A."/>
            <person name="Pennachio C."/>
            <person name="Riley R."/>
            <person name="Schakwitz W."/>
            <person name="Umezawa K."/>
            <person name="Ohm R.A."/>
            <person name="Grigoriev I.V."/>
            <person name="Nagy L.G."/>
            <person name="Gibbons J."/>
            <person name="Hibbett D."/>
        </authorList>
    </citation>
    <scope>NUCLEOTIDE SEQUENCE [LARGE SCALE GENOMIC DNA]</scope>
    <source>
        <strain evidence="2">ALCF2SS1-6</strain>
    </source>
</reference>